<evidence type="ECO:0000313" key="2">
    <source>
        <dbReference type="EMBL" id="PNR37228.1"/>
    </source>
</evidence>
<dbReference type="EMBL" id="ABEU02000016">
    <property type="protein sequence ID" value="PNR37228.1"/>
    <property type="molecule type" value="Genomic_DNA"/>
</dbReference>
<reference evidence="2 4" key="1">
    <citation type="journal article" date="2008" name="Science">
        <title>The Physcomitrella genome reveals evolutionary insights into the conquest of land by plants.</title>
        <authorList>
            <person name="Rensing S."/>
            <person name="Lang D."/>
            <person name="Zimmer A."/>
            <person name="Terry A."/>
            <person name="Salamov A."/>
            <person name="Shapiro H."/>
            <person name="Nishiyama T."/>
            <person name="Perroud P.-F."/>
            <person name="Lindquist E."/>
            <person name="Kamisugi Y."/>
            <person name="Tanahashi T."/>
            <person name="Sakakibara K."/>
            <person name="Fujita T."/>
            <person name="Oishi K."/>
            <person name="Shin-I T."/>
            <person name="Kuroki Y."/>
            <person name="Toyoda A."/>
            <person name="Suzuki Y."/>
            <person name="Hashimoto A."/>
            <person name="Yamaguchi K."/>
            <person name="Sugano A."/>
            <person name="Kohara Y."/>
            <person name="Fujiyama A."/>
            <person name="Anterola A."/>
            <person name="Aoki S."/>
            <person name="Ashton N."/>
            <person name="Barbazuk W.B."/>
            <person name="Barker E."/>
            <person name="Bennetzen J."/>
            <person name="Bezanilla M."/>
            <person name="Blankenship R."/>
            <person name="Cho S.H."/>
            <person name="Dutcher S."/>
            <person name="Estelle M."/>
            <person name="Fawcett J.A."/>
            <person name="Gundlach H."/>
            <person name="Hanada K."/>
            <person name="Heyl A."/>
            <person name="Hicks K.A."/>
            <person name="Hugh J."/>
            <person name="Lohr M."/>
            <person name="Mayer K."/>
            <person name="Melkozernov A."/>
            <person name="Murata T."/>
            <person name="Nelson D."/>
            <person name="Pils B."/>
            <person name="Prigge M."/>
            <person name="Reiss B."/>
            <person name="Renner T."/>
            <person name="Rombauts S."/>
            <person name="Rushton P."/>
            <person name="Sanderfoot A."/>
            <person name="Schween G."/>
            <person name="Shiu S.-H."/>
            <person name="Stueber K."/>
            <person name="Theodoulou F.L."/>
            <person name="Tu H."/>
            <person name="Van de Peer Y."/>
            <person name="Verrier P.J."/>
            <person name="Waters E."/>
            <person name="Wood A."/>
            <person name="Yang L."/>
            <person name="Cove D."/>
            <person name="Cuming A."/>
            <person name="Hasebe M."/>
            <person name="Lucas S."/>
            <person name="Mishler D.B."/>
            <person name="Reski R."/>
            <person name="Grigoriev I."/>
            <person name="Quatrano R.S."/>
            <person name="Boore J.L."/>
        </authorList>
    </citation>
    <scope>NUCLEOTIDE SEQUENCE [LARGE SCALE GENOMIC DNA]</scope>
    <source>
        <strain evidence="3 4">cv. Gransden 2004</strain>
    </source>
</reference>
<dbReference type="Gramene" id="Pp3c16_1971V3.2">
    <property type="protein sequence ID" value="PAC:32986658.CDS.1"/>
    <property type="gene ID" value="Pp3c16_1971"/>
</dbReference>
<evidence type="ECO:0000313" key="4">
    <source>
        <dbReference type="Proteomes" id="UP000006727"/>
    </source>
</evidence>
<accession>A0A2K1J6T5</accession>
<evidence type="ECO:0000313" key="3">
    <source>
        <dbReference type="EnsemblPlants" id="PAC:32986657.CDS.1"/>
    </source>
</evidence>
<dbReference type="Proteomes" id="UP000006727">
    <property type="component" value="Chromosome 16"/>
</dbReference>
<name>A0A2K1J6T5_PHYPA</name>
<reference evidence="3" key="3">
    <citation type="submission" date="2020-12" db="UniProtKB">
        <authorList>
            <consortium name="EnsemblPlants"/>
        </authorList>
    </citation>
    <scope>IDENTIFICATION</scope>
</reference>
<reference evidence="2 4" key="2">
    <citation type="journal article" date="2018" name="Plant J.">
        <title>The Physcomitrella patens chromosome-scale assembly reveals moss genome structure and evolution.</title>
        <authorList>
            <person name="Lang D."/>
            <person name="Ullrich K.K."/>
            <person name="Murat F."/>
            <person name="Fuchs J."/>
            <person name="Jenkins J."/>
            <person name="Haas F.B."/>
            <person name="Piednoel M."/>
            <person name="Gundlach H."/>
            <person name="Van Bel M."/>
            <person name="Meyberg R."/>
            <person name="Vives C."/>
            <person name="Morata J."/>
            <person name="Symeonidi A."/>
            <person name="Hiss M."/>
            <person name="Muchero W."/>
            <person name="Kamisugi Y."/>
            <person name="Saleh O."/>
            <person name="Blanc G."/>
            <person name="Decker E.L."/>
            <person name="van Gessel N."/>
            <person name="Grimwood J."/>
            <person name="Hayes R.D."/>
            <person name="Graham S.W."/>
            <person name="Gunter L.E."/>
            <person name="McDaniel S.F."/>
            <person name="Hoernstein S.N.W."/>
            <person name="Larsson A."/>
            <person name="Li F.W."/>
            <person name="Perroud P.F."/>
            <person name="Phillips J."/>
            <person name="Ranjan P."/>
            <person name="Rokshar D.S."/>
            <person name="Rothfels C.J."/>
            <person name="Schneider L."/>
            <person name="Shu S."/>
            <person name="Stevenson D.W."/>
            <person name="Thummler F."/>
            <person name="Tillich M."/>
            <person name="Villarreal Aguilar J.C."/>
            <person name="Widiez T."/>
            <person name="Wong G.K."/>
            <person name="Wymore A."/>
            <person name="Zhang Y."/>
            <person name="Zimmer A.D."/>
            <person name="Quatrano R.S."/>
            <person name="Mayer K.F.X."/>
            <person name="Goodstein D."/>
            <person name="Casacuberta J.M."/>
            <person name="Vandepoele K."/>
            <person name="Reski R."/>
            <person name="Cuming A.C."/>
            <person name="Tuskan G.A."/>
            <person name="Maumus F."/>
            <person name="Salse J."/>
            <person name="Schmutz J."/>
            <person name="Rensing S.A."/>
        </authorList>
    </citation>
    <scope>NUCLEOTIDE SEQUENCE [LARGE SCALE GENOMIC DNA]</scope>
    <source>
        <strain evidence="3 4">cv. Gransden 2004</strain>
    </source>
</reference>
<feature type="compositionally biased region" description="Basic and acidic residues" evidence="1">
    <location>
        <begin position="13"/>
        <end position="22"/>
    </location>
</feature>
<protein>
    <submittedName>
        <fullName evidence="2 3">Uncharacterized protein</fullName>
    </submittedName>
</protein>
<organism evidence="2">
    <name type="scientific">Physcomitrium patens</name>
    <name type="common">Spreading-leaved earth moss</name>
    <name type="synonym">Physcomitrella patens</name>
    <dbReference type="NCBI Taxonomy" id="3218"/>
    <lineage>
        <taxon>Eukaryota</taxon>
        <taxon>Viridiplantae</taxon>
        <taxon>Streptophyta</taxon>
        <taxon>Embryophyta</taxon>
        <taxon>Bryophyta</taxon>
        <taxon>Bryophytina</taxon>
        <taxon>Bryopsida</taxon>
        <taxon>Funariidae</taxon>
        <taxon>Funariales</taxon>
        <taxon>Funariaceae</taxon>
        <taxon>Physcomitrium</taxon>
    </lineage>
</organism>
<dbReference type="AlphaFoldDB" id="A0A2K1J6T5"/>
<sequence>MWNNAEAKELLVSEAAPDEKGGARVTAGGGGCRTSTLIRDALNPRTRGHGETTPAQRPTSERGRELGWGAVKGPILLLLLRPLVLQGNPERGPGIAKGTKEGPATAVGVWKVERERAAALALGSRPKPPPPTPACLPACPPCFGCAVSPFRRVLCAIWTELVSMRARLPWSENLASSALCAMLLLPVSYRGFATGVASERPGMCAVLSLQVGLRLRALQ</sequence>
<dbReference type="Gramene" id="Pp3c16_1971V3.1">
    <property type="protein sequence ID" value="PAC:32986657.CDS.1"/>
    <property type="gene ID" value="Pp3c16_1971"/>
</dbReference>
<gene>
    <name evidence="2" type="ORF">PHYPA_020335</name>
</gene>
<keyword evidence="4" id="KW-1185">Reference proteome</keyword>
<feature type="region of interest" description="Disordered" evidence="1">
    <location>
        <begin position="13"/>
        <end position="65"/>
    </location>
</feature>
<proteinExistence type="predicted"/>
<dbReference type="EnsemblPlants" id="Pp3c16_1971V3.1">
    <property type="protein sequence ID" value="PAC:32986657.CDS.1"/>
    <property type="gene ID" value="Pp3c16_1971"/>
</dbReference>
<evidence type="ECO:0000256" key="1">
    <source>
        <dbReference type="SAM" id="MobiDB-lite"/>
    </source>
</evidence>
<dbReference type="EnsemblPlants" id="Pp3c16_1971V3.2">
    <property type="protein sequence ID" value="PAC:32986658.CDS.1"/>
    <property type="gene ID" value="Pp3c16_1971"/>
</dbReference>
<dbReference type="InParanoid" id="A0A2K1J6T5"/>